<evidence type="ECO:0000256" key="2">
    <source>
        <dbReference type="SAM" id="SignalP"/>
    </source>
</evidence>
<name>A0AAN4YHB1_ASPOZ</name>
<feature type="chain" id="PRO_5043023154" evidence="2">
    <location>
        <begin position="26"/>
        <end position="446"/>
    </location>
</feature>
<comment type="caution">
    <text evidence="3">The sequence shown here is derived from an EMBL/GenBank/DDBJ whole genome shotgun (WGS) entry which is preliminary data.</text>
</comment>
<keyword evidence="2" id="KW-0732">Signal</keyword>
<dbReference type="PANTHER" id="PTHR31956:SF1">
    <property type="entry name" value="NON-SPECIFIC PHOSPHOLIPASE C1"/>
    <property type="match status" value="1"/>
</dbReference>
<dbReference type="InterPro" id="IPR017850">
    <property type="entry name" value="Alkaline_phosphatase_core_sf"/>
</dbReference>
<dbReference type="InterPro" id="IPR007312">
    <property type="entry name" value="Phosphoesterase"/>
</dbReference>
<keyword evidence="1" id="KW-0378">Hydrolase</keyword>
<reference evidence="3" key="1">
    <citation type="submission" date="2023-04" db="EMBL/GenBank/DDBJ databases">
        <title>Aspergillus oryzae NBRC 4228.</title>
        <authorList>
            <person name="Ichikawa N."/>
            <person name="Sato H."/>
            <person name="Tonouchi N."/>
        </authorList>
    </citation>
    <scope>NUCLEOTIDE SEQUENCE</scope>
    <source>
        <strain evidence="3">NBRC 4228</strain>
    </source>
</reference>
<dbReference type="Pfam" id="PF04185">
    <property type="entry name" value="Phosphoesterase"/>
    <property type="match status" value="1"/>
</dbReference>
<organism evidence="3 4">
    <name type="scientific">Aspergillus oryzae</name>
    <name type="common">Yellow koji mold</name>
    <dbReference type="NCBI Taxonomy" id="5062"/>
    <lineage>
        <taxon>Eukaryota</taxon>
        <taxon>Fungi</taxon>
        <taxon>Dikarya</taxon>
        <taxon>Ascomycota</taxon>
        <taxon>Pezizomycotina</taxon>
        <taxon>Eurotiomycetes</taxon>
        <taxon>Eurotiomycetidae</taxon>
        <taxon>Eurotiales</taxon>
        <taxon>Aspergillaceae</taxon>
        <taxon>Aspergillus</taxon>
        <taxon>Aspergillus subgen. Circumdati</taxon>
    </lineage>
</organism>
<gene>
    <name evidence="3" type="ORF">Aory04_000629700</name>
</gene>
<sequence>MCCPRSRRAPAGLLTNLLCSTLVLWQAFEASMTPTKVDPSMSENATTLLPWYLGYKGGDWNDAIQCMVAGSNGYEDNQASLNHDLNNNWARNNTPWSWGYLKRNDIPVQFAIAEGWTAGDMYQESQITSTNPNRVTLVSGSVNIPGSPQASDQGGPYIDNNETPGCDTDNINCYPLKWKTIFEIYEEAGVSWQVYQEKNNFDDNPLAWFQQYQNASASSPLAKKGLSYLGLDAFYKAAANGSLPEVSFIVGPAELSEHPPYMPKDGAWLQKKVVDAVTKSPNHPTQRPPVPYGQQSNVSDALWFEEGYKEVVGYLTEGRYLVFEKSGYALTNAGNATRISSSRTGSGYGDKKQRWVIHYSGGQQSGVFHISSALDGKWLGPKGTLLSSNRGSQAADVKITFVGNGQGYTLQYADSTPIEIDSKGALTLQRREASEEGYKVWSVSYR</sequence>
<protein>
    <submittedName>
        <fullName evidence="3">Unnamed protein product</fullName>
    </submittedName>
</protein>
<evidence type="ECO:0000256" key="1">
    <source>
        <dbReference type="ARBA" id="ARBA00022801"/>
    </source>
</evidence>
<dbReference type="GO" id="GO:0042578">
    <property type="term" value="F:phosphoric ester hydrolase activity"/>
    <property type="evidence" value="ECO:0007669"/>
    <property type="project" value="UniProtKB-ARBA"/>
</dbReference>
<dbReference type="EMBL" id="BSYA01000067">
    <property type="protein sequence ID" value="GMG30184.1"/>
    <property type="molecule type" value="Genomic_DNA"/>
</dbReference>
<dbReference type="Gene3D" id="3.40.720.10">
    <property type="entry name" value="Alkaline Phosphatase, subunit A"/>
    <property type="match status" value="1"/>
</dbReference>
<dbReference type="AlphaFoldDB" id="A0AAN4YHB1"/>
<evidence type="ECO:0000313" key="4">
    <source>
        <dbReference type="Proteomes" id="UP001165205"/>
    </source>
</evidence>
<dbReference type="PANTHER" id="PTHR31956">
    <property type="entry name" value="NON-SPECIFIC PHOSPHOLIPASE C4-RELATED"/>
    <property type="match status" value="1"/>
</dbReference>
<dbReference type="Proteomes" id="UP001165205">
    <property type="component" value="Unassembled WGS sequence"/>
</dbReference>
<feature type="signal peptide" evidence="2">
    <location>
        <begin position="1"/>
        <end position="25"/>
    </location>
</feature>
<accession>A0AAN4YHB1</accession>
<proteinExistence type="predicted"/>
<evidence type="ECO:0000313" key="3">
    <source>
        <dbReference type="EMBL" id="GMG30184.1"/>
    </source>
</evidence>